<dbReference type="Pfam" id="PF00375">
    <property type="entry name" value="SDF"/>
    <property type="match status" value="1"/>
</dbReference>
<evidence type="ECO:0000313" key="12">
    <source>
        <dbReference type="Proteomes" id="UP000000784"/>
    </source>
</evidence>
<accession>A9BLY7</accession>
<gene>
    <name evidence="11" type="ordered locus">Daci_4295</name>
</gene>
<dbReference type="InterPro" id="IPR001991">
    <property type="entry name" value="Na-dicarboxylate_symporter"/>
</dbReference>
<feature type="transmembrane region" description="Helical" evidence="10">
    <location>
        <begin position="254"/>
        <end position="279"/>
    </location>
</feature>
<feature type="transmembrane region" description="Helical" evidence="10">
    <location>
        <begin position="365"/>
        <end position="398"/>
    </location>
</feature>
<keyword evidence="5" id="KW-0769">Symport</keyword>
<feature type="transmembrane region" description="Helical" evidence="10">
    <location>
        <begin position="410"/>
        <end position="433"/>
    </location>
</feature>
<feature type="transmembrane region" description="Helical" evidence="10">
    <location>
        <begin position="208"/>
        <end position="225"/>
    </location>
</feature>
<protein>
    <submittedName>
        <fullName evidence="11">Sodium:dicarboxylate symporter</fullName>
    </submittedName>
</protein>
<keyword evidence="7 10" id="KW-0472">Membrane</keyword>
<feature type="transmembrane region" description="Helical" evidence="10">
    <location>
        <begin position="139"/>
        <end position="158"/>
    </location>
</feature>
<dbReference type="Gene3D" id="1.10.3860.10">
    <property type="entry name" value="Sodium:dicarboxylate symporter"/>
    <property type="match status" value="1"/>
</dbReference>
<evidence type="ECO:0000313" key="11">
    <source>
        <dbReference type="EMBL" id="ABX36926.1"/>
    </source>
</evidence>
<dbReference type="InterPro" id="IPR036458">
    <property type="entry name" value="Na:dicarbo_symporter_sf"/>
</dbReference>
<comment type="subcellular location">
    <subcellularLocation>
        <location evidence="1">Cell membrane</location>
        <topology evidence="1">Multi-pass membrane protein</topology>
    </subcellularLocation>
</comment>
<keyword evidence="12" id="KW-1185">Reference proteome</keyword>
<keyword evidence="6 10" id="KW-1133">Transmembrane helix</keyword>
<dbReference type="HOGENOM" id="CLU_019375_7_0_4"/>
<evidence type="ECO:0000256" key="2">
    <source>
        <dbReference type="ARBA" id="ARBA00022448"/>
    </source>
</evidence>
<dbReference type="AlphaFoldDB" id="A9BLY7"/>
<evidence type="ECO:0000256" key="3">
    <source>
        <dbReference type="ARBA" id="ARBA00022475"/>
    </source>
</evidence>
<evidence type="ECO:0000256" key="5">
    <source>
        <dbReference type="ARBA" id="ARBA00022847"/>
    </source>
</evidence>
<dbReference type="GO" id="GO:0006835">
    <property type="term" value="P:dicarboxylic acid transport"/>
    <property type="evidence" value="ECO:0007669"/>
    <property type="project" value="TreeGrafter"/>
</dbReference>
<keyword evidence="3" id="KW-1003">Cell membrane</keyword>
<dbReference type="FunFam" id="1.10.3860.10:FF:000001">
    <property type="entry name" value="C4-dicarboxylate transport protein"/>
    <property type="match status" value="1"/>
</dbReference>
<dbReference type="KEGG" id="dac:Daci_4295"/>
<dbReference type="PANTHER" id="PTHR42865">
    <property type="entry name" value="PROTON/GLUTAMATE-ASPARTATE SYMPORTER"/>
    <property type="match status" value="1"/>
</dbReference>
<dbReference type="STRING" id="398578.Daci_4295"/>
<reference evidence="12" key="2">
    <citation type="submission" date="2007-11" db="EMBL/GenBank/DDBJ databases">
        <title>Complete sequence of Delftia acidovorans DSM 14801 / SPH-1.</title>
        <authorList>
            <person name="Copeland A."/>
            <person name="Lucas S."/>
            <person name="Lapidus A."/>
            <person name="Barry K."/>
            <person name="Glavina del Rio T."/>
            <person name="Dalin E."/>
            <person name="Tice H."/>
            <person name="Pitluck S."/>
            <person name="Lowry S."/>
            <person name="Clum A."/>
            <person name="Schmutz J."/>
            <person name="Larimer F."/>
            <person name="Land M."/>
            <person name="Hauser L."/>
            <person name="Kyrpides N."/>
            <person name="Kim E."/>
            <person name="Schleheck D."/>
            <person name="Richardson P."/>
        </authorList>
    </citation>
    <scope>NUCLEOTIDE SEQUENCE [LARGE SCALE GENOMIC DNA]</scope>
    <source>
        <strain evidence="12">DSM 14801 / SPH-1</strain>
    </source>
</reference>
<name>A9BLY7_DELAS</name>
<organism evidence="11 12">
    <name type="scientific">Delftia acidovorans (strain DSM 14801 / SPH-1)</name>
    <dbReference type="NCBI Taxonomy" id="398578"/>
    <lineage>
        <taxon>Bacteria</taxon>
        <taxon>Pseudomonadati</taxon>
        <taxon>Pseudomonadota</taxon>
        <taxon>Betaproteobacteria</taxon>
        <taxon>Burkholderiales</taxon>
        <taxon>Comamonadaceae</taxon>
        <taxon>Delftia</taxon>
    </lineage>
</organism>
<evidence type="ECO:0000256" key="8">
    <source>
        <dbReference type="ARBA" id="ARBA00053346"/>
    </source>
</evidence>
<keyword evidence="4 10" id="KW-0812">Transmembrane</keyword>
<comment type="function">
    <text evidence="8">Responsible for the transport of dicarboxylates such as succinate, fumarate, and malate from the periplasm across the membrane.</text>
</comment>
<feature type="transmembrane region" description="Helical" evidence="10">
    <location>
        <begin position="103"/>
        <end position="127"/>
    </location>
</feature>
<dbReference type="GO" id="GO:0015293">
    <property type="term" value="F:symporter activity"/>
    <property type="evidence" value="ECO:0007669"/>
    <property type="project" value="UniProtKB-KW"/>
</dbReference>
<dbReference type="Proteomes" id="UP000000784">
    <property type="component" value="Chromosome"/>
</dbReference>
<evidence type="ECO:0000256" key="6">
    <source>
        <dbReference type="ARBA" id="ARBA00022989"/>
    </source>
</evidence>
<dbReference type="SUPFAM" id="SSF118215">
    <property type="entry name" value="Proton glutamate symport protein"/>
    <property type="match status" value="1"/>
</dbReference>
<keyword evidence="2" id="KW-0813">Transport</keyword>
<feature type="region of interest" description="Disordered" evidence="9">
    <location>
        <begin position="467"/>
        <end position="490"/>
    </location>
</feature>
<dbReference type="PANTHER" id="PTHR42865:SF7">
    <property type="entry name" value="PROTON_GLUTAMATE-ASPARTATE SYMPORTER"/>
    <property type="match status" value="1"/>
</dbReference>
<dbReference type="PRINTS" id="PR00173">
    <property type="entry name" value="EDTRNSPORT"/>
</dbReference>
<evidence type="ECO:0000256" key="4">
    <source>
        <dbReference type="ARBA" id="ARBA00022692"/>
    </source>
</evidence>
<dbReference type="EMBL" id="CP000884">
    <property type="protein sequence ID" value="ABX36926.1"/>
    <property type="molecule type" value="Genomic_DNA"/>
</dbReference>
<dbReference type="GO" id="GO:0005886">
    <property type="term" value="C:plasma membrane"/>
    <property type="evidence" value="ECO:0007669"/>
    <property type="project" value="UniProtKB-SubCell"/>
</dbReference>
<evidence type="ECO:0000256" key="7">
    <source>
        <dbReference type="ARBA" id="ARBA00023136"/>
    </source>
</evidence>
<reference evidence="11 12" key="1">
    <citation type="journal article" date="2004" name="Appl. Environ. Microbiol.">
        <title>Mineralization of individual congeners of linear alkylbenzenesulfonate by defined pairs of heterotrophic bacteria.</title>
        <authorList>
            <person name="Schleheck D."/>
            <person name="Knepper T.P."/>
            <person name="Fischer K."/>
            <person name="Cook A.M."/>
        </authorList>
    </citation>
    <scope>NUCLEOTIDE SEQUENCE [LARGE SCALE GENOMIC DNA]</scope>
    <source>
        <strain evidence="12">DSM 14801 / SPH-1</strain>
    </source>
</reference>
<proteinExistence type="predicted"/>
<feature type="transmembrane region" description="Helical" evidence="10">
    <location>
        <begin position="342"/>
        <end position="359"/>
    </location>
</feature>
<evidence type="ECO:0000256" key="9">
    <source>
        <dbReference type="SAM" id="MobiDB-lite"/>
    </source>
</evidence>
<sequence>MRLARSVHCQAQATCIVVVYAGRQARLRCGIRPVAGSRGGRARLQDRNTSNEKIRMKFNRLTTMVLVAMVLGVLVGYACNSYAPTPEAAKEIASYFGILTDVFLRMIKMIIAPLVFATLVSGLANMGDAKAVGRIGGRALGWFIVASFCSLAIGLIYANVLQPGHGLSVALPSSAEGLNLKTSALNLKDFIAHVFPKNIFEAMATNEVLQILVFALFFGIALGNLHNQAARSMVGLMDEVVHIMLKVTDYVMRFAPVGVFGAVAGTITIHGLGMLSVFGKFMLCFYLALATLWVLLIVAGYCVLGRDIFRLLSLIRGPLLVGFSTASSESTYPKLMEQLEKFGIKPRIIGFVLPLGYSFNLDGSMVYTTFLAIFIAQAYGIDMTLTAQITMLLVLMVSSKGIAGVPRASLVVVAAVLPMFGLPEAGILLILGIDHFLDMGRTLTNVLGNAIATAVVAKWEGAVDPTAATDDDESLLPTDHSEQGRPAVSA</sequence>
<feature type="transmembrane region" description="Helical" evidence="10">
    <location>
        <begin position="61"/>
        <end position="83"/>
    </location>
</feature>
<dbReference type="eggNOG" id="COG1301">
    <property type="taxonomic scope" value="Bacteria"/>
</dbReference>
<evidence type="ECO:0000256" key="1">
    <source>
        <dbReference type="ARBA" id="ARBA00004651"/>
    </source>
</evidence>
<feature type="transmembrane region" description="Helical" evidence="10">
    <location>
        <begin position="285"/>
        <end position="304"/>
    </location>
</feature>
<evidence type="ECO:0000256" key="10">
    <source>
        <dbReference type="SAM" id="Phobius"/>
    </source>
</evidence>